<gene>
    <name evidence="1" type="ORF">ACH4WX_16115</name>
</gene>
<reference evidence="1 2" key="1">
    <citation type="submission" date="2024-10" db="EMBL/GenBank/DDBJ databases">
        <title>The Natural Products Discovery Center: Release of the First 8490 Sequenced Strains for Exploring Actinobacteria Biosynthetic Diversity.</title>
        <authorList>
            <person name="Kalkreuter E."/>
            <person name="Kautsar S.A."/>
            <person name="Yang D."/>
            <person name="Bader C.D."/>
            <person name="Teijaro C.N."/>
            <person name="Fluegel L."/>
            <person name="Davis C.M."/>
            <person name="Simpson J.R."/>
            <person name="Lauterbach L."/>
            <person name="Steele A.D."/>
            <person name="Gui C."/>
            <person name="Meng S."/>
            <person name="Li G."/>
            <person name="Viehrig K."/>
            <person name="Ye F."/>
            <person name="Su P."/>
            <person name="Kiefer A.F."/>
            <person name="Nichols A."/>
            <person name="Cepeda A.J."/>
            <person name="Yan W."/>
            <person name="Fan B."/>
            <person name="Jiang Y."/>
            <person name="Adhikari A."/>
            <person name="Zheng C.-J."/>
            <person name="Schuster L."/>
            <person name="Cowan T.M."/>
            <person name="Smanski M.J."/>
            <person name="Chevrette M.G."/>
            <person name="De Carvalho L.P.S."/>
            <person name="Shen B."/>
        </authorList>
    </citation>
    <scope>NUCLEOTIDE SEQUENCE [LARGE SCALE GENOMIC DNA]</scope>
    <source>
        <strain evidence="1 2">NPDC020568</strain>
    </source>
</reference>
<dbReference type="EMBL" id="JBIRUQ010000003">
    <property type="protein sequence ID" value="MFI1462240.1"/>
    <property type="molecule type" value="Genomic_DNA"/>
</dbReference>
<keyword evidence="2" id="KW-1185">Reference proteome</keyword>
<dbReference type="Proteomes" id="UP001611263">
    <property type="component" value="Unassembled WGS sequence"/>
</dbReference>
<sequence>MARRPAESVNEQNKRMVDALRAGMAAGTVRAGDPAAVVTVLWASWNGIISLGRRPDELRRNTSELRDLLRTATDIVALGVLTGQPPGSGPADGSGG</sequence>
<evidence type="ECO:0000313" key="2">
    <source>
        <dbReference type="Proteomes" id="UP001611263"/>
    </source>
</evidence>
<comment type="caution">
    <text evidence="1">The sequence shown here is derived from an EMBL/GenBank/DDBJ whole genome shotgun (WGS) entry which is preliminary data.</text>
</comment>
<name>A0ABW7TMH2_9NOCA</name>
<dbReference type="RefSeq" id="WP_051158189.1">
    <property type="nucleotide sequence ID" value="NZ_JBIRUQ010000003.1"/>
</dbReference>
<dbReference type="InterPro" id="IPR036271">
    <property type="entry name" value="Tet_transcr_reg_TetR-rel_C_sf"/>
</dbReference>
<protein>
    <submittedName>
        <fullName evidence="1">WHG domain-containing protein</fullName>
    </submittedName>
</protein>
<dbReference type="Gene3D" id="1.10.357.10">
    <property type="entry name" value="Tetracycline Repressor, domain 2"/>
    <property type="match status" value="1"/>
</dbReference>
<evidence type="ECO:0000313" key="1">
    <source>
        <dbReference type="EMBL" id="MFI1462240.1"/>
    </source>
</evidence>
<dbReference type="GeneID" id="93508178"/>
<dbReference type="SUPFAM" id="SSF48498">
    <property type="entry name" value="Tetracyclin repressor-like, C-terminal domain"/>
    <property type="match status" value="1"/>
</dbReference>
<accession>A0ABW7TMH2</accession>
<organism evidence="1 2">
    <name type="scientific">Nocardia carnea</name>
    <dbReference type="NCBI Taxonomy" id="37328"/>
    <lineage>
        <taxon>Bacteria</taxon>
        <taxon>Bacillati</taxon>
        <taxon>Actinomycetota</taxon>
        <taxon>Actinomycetes</taxon>
        <taxon>Mycobacteriales</taxon>
        <taxon>Nocardiaceae</taxon>
        <taxon>Nocardia</taxon>
    </lineage>
</organism>
<proteinExistence type="predicted"/>